<dbReference type="OrthoDB" id="8563353at2"/>
<reference evidence="3 4" key="1">
    <citation type="submission" date="2019-06" db="EMBL/GenBank/DDBJ databases">
        <title>Genome analyses of bacteria isolated from kimchi.</title>
        <authorList>
            <person name="Lee S."/>
            <person name="Ahn S."/>
            <person name="Roh S."/>
        </authorList>
    </citation>
    <scope>NUCLEOTIDE SEQUENCE [LARGE SCALE GENOMIC DNA]</scope>
    <source>
        <strain evidence="3 4">CBA4606</strain>
    </source>
</reference>
<dbReference type="Gene3D" id="2.60.40.3340">
    <property type="entry name" value="Domain of unknown function DUF4426"/>
    <property type="match status" value="1"/>
</dbReference>
<evidence type="ECO:0000313" key="3">
    <source>
        <dbReference type="EMBL" id="QEA38581.1"/>
    </source>
</evidence>
<dbReference type="RefSeq" id="WP_147183643.1">
    <property type="nucleotide sequence ID" value="NZ_CP042382.1"/>
</dbReference>
<evidence type="ECO:0000259" key="2">
    <source>
        <dbReference type="Pfam" id="PF14467"/>
    </source>
</evidence>
<organism evidence="3 4">
    <name type="scientific">Pistricoccus aurantiacus</name>
    <dbReference type="NCBI Taxonomy" id="1883414"/>
    <lineage>
        <taxon>Bacteria</taxon>
        <taxon>Pseudomonadati</taxon>
        <taxon>Pseudomonadota</taxon>
        <taxon>Gammaproteobacteria</taxon>
        <taxon>Oceanospirillales</taxon>
        <taxon>Halomonadaceae</taxon>
        <taxon>Pistricoccus</taxon>
    </lineage>
</organism>
<accession>A0A5B8SQK9</accession>
<dbReference type="Proteomes" id="UP000321272">
    <property type="component" value="Chromosome"/>
</dbReference>
<dbReference type="InterPro" id="IPR025218">
    <property type="entry name" value="DUF4426"/>
</dbReference>
<name>A0A5B8SQK9_9GAMM</name>
<dbReference type="KEGG" id="paur:FGL86_05470"/>
<gene>
    <name evidence="3" type="ORF">FGL86_05470</name>
</gene>
<feature type="domain" description="DUF4426" evidence="2">
    <location>
        <begin position="37"/>
        <end position="158"/>
    </location>
</feature>
<keyword evidence="4" id="KW-1185">Reference proteome</keyword>
<feature type="chain" id="PRO_5022905606" evidence="1">
    <location>
        <begin position="34"/>
        <end position="159"/>
    </location>
</feature>
<keyword evidence="1" id="KW-0732">Signal</keyword>
<proteinExistence type="predicted"/>
<dbReference type="Pfam" id="PF14467">
    <property type="entry name" value="DUF4426"/>
    <property type="match status" value="1"/>
</dbReference>
<evidence type="ECO:0000256" key="1">
    <source>
        <dbReference type="SAM" id="SignalP"/>
    </source>
</evidence>
<evidence type="ECO:0000313" key="4">
    <source>
        <dbReference type="Proteomes" id="UP000321272"/>
    </source>
</evidence>
<dbReference type="EMBL" id="CP042382">
    <property type="protein sequence ID" value="QEA38581.1"/>
    <property type="molecule type" value="Genomic_DNA"/>
</dbReference>
<protein>
    <submittedName>
        <fullName evidence="3">DUF4426 domain-containing protein</fullName>
    </submittedName>
</protein>
<dbReference type="AlphaFoldDB" id="A0A5B8SQK9"/>
<sequence>MKSRIRSGSVSNRFASACLVALLLLLSAGWAQAEQFERVGDYKIYYSAVNTSFLTPEVASANNIQRSKVLALLNVSVREQLENGEDRAVNATVNGQVSNQAGQAQSLSFRRVQDGEAIYYLSTFRIQPDEPMKFELDVTYDANQPPAEVNFIQRFYIDP</sequence>
<feature type="signal peptide" evidence="1">
    <location>
        <begin position="1"/>
        <end position="33"/>
    </location>
</feature>